<dbReference type="OrthoDB" id="10045773at2759"/>
<dbReference type="OMA" id="CGMTYTL"/>
<dbReference type="SUPFAM" id="SSF54495">
    <property type="entry name" value="UBC-like"/>
    <property type="match status" value="1"/>
</dbReference>
<proteinExistence type="predicted"/>
<dbReference type="PROSITE" id="PS50908">
    <property type="entry name" value="RWD"/>
    <property type="match status" value="1"/>
</dbReference>
<sequence length="193" mass="22010">MDEVEEEAMALESIFYDSFTKIDSNRFRVRIDPQHEEDSSGHSSQDVPPFFVEMFLPPSYPQAIPVFDVSNINNNAYTDFAKKAIVLGLQNEASSLIGESMCYAILEWLRDKLPEFYSMKPISTDEDSKGLDSGHPCHDKELNTVKKDVKEKMSKAQKRRYFDKFGAAAEKPRGWDWVSIISHLSQVPQHGAQ</sequence>
<dbReference type="CDD" id="cd23823">
    <property type="entry name" value="RWD_GCN2"/>
    <property type="match status" value="1"/>
</dbReference>
<dbReference type="Pfam" id="PF05773">
    <property type="entry name" value="RWD"/>
    <property type="match status" value="1"/>
</dbReference>
<evidence type="ECO:0000259" key="1">
    <source>
        <dbReference type="PROSITE" id="PS50908"/>
    </source>
</evidence>
<dbReference type="Proteomes" id="UP000825935">
    <property type="component" value="Chromosome 23"/>
</dbReference>
<evidence type="ECO:0000313" key="2">
    <source>
        <dbReference type="EMBL" id="KAH7302197.1"/>
    </source>
</evidence>
<reference evidence="2 3" key="1">
    <citation type="submission" date="2021-08" db="EMBL/GenBank/DDBJ databases">
        <title>WGS assembly of Ceratopteris richardii.</title>
        <authorList>
            <person name="Marchant D.B."/>
            <person name="Chen G."/>
            <person name="Jenkins J."/>
            <person name="Shu S."/>
            <person name="Leebens-Mack J."/>
            <person name="Grimwood J."/>
            <person name="Schmutz J."/>
            <person name="Soltis P."/>
            <person name="Soltis D."/>
            <person name="Chen Z.-H."/>
        </authorList>
    </citation>
    <scope>NUCLEOTIDE SEQUENCE [LARGE SCALE GENOMIC DNA]</scope>
    <source>
        <strain evidence="2">Whitten #5841</strain>
        <tissue evidence="2">Leaf</tissue>
    </source>
</reference>
<protein>
    <recommendedName>
        <fullName evidence="1">RWD domain-containing protein</fullName>
    </recommendedName>
</protein>
<dbReference type="InterPro" id="IPR016135">
    <property type="entry name" value="UBQ-conjugating_enzyme/RWD"/>
</dbReference>
<evidence type="ECO:0000313" key="3">
    <source>
        <dbReference type="Proteomes" id="UP000825935"/>
    </source>
</evidence>
<dbReference type="PANTHER" id="PTHR21275">
    <property type="entry name" value="RWD DOMAIN-CONTAINING PROTEIN 4"/>
    <property type="match status" value="1"/>
</dbReference>
<keyword evidence="3" id="KW-1185">Reference proteome</keyword>
<dbReference type="EMBL" id="CM035428">
    <property type="protein sequence ID" value="KAH7302197.1"/>
    <property type="molecule type" value="Genomic_DNA"/>
</dbReference>
<name>A0A8T2S2I8_CERRI</name>
<feature type="domain" description="RWD" evidence="1">
    <location>
        <begin position="6"/>
        <end position="116"/>
    </location>
</feature>
<dbReference type="InterPro" id="IPR042770">
    <property type="entry name" value="RWDD4"/>
</dbReference>
<organism evidence="2 3">
    <name type="scientific">Ceratopteris richardii</name>
    <name type="common">Triangle waterfern</name>
    <dbReference type="NCBI Taxonomy" id="49495"/>
    <lineage>
        <taxon>Eukaryota</taxon>
        <taxon>Viridiplantae</taxon>
        <taxon>Streptophyta</taxon>
        <taxon>Embryophyta</taxon>
        <taxon>Tracheophyta</taxon>
        <taxon>Polypodiopsida</taxon>
        <taxon>Polypodiidae</taxon>
        <taxon>Polypodiales</taxon>
        <taxon>Pteridineae</taxon>
        <taxon>Pteridaceae</taxon>
        <taxon>Parkerioideae</taxon>
        <taxon>Ceratopteris</taxon>
    </lineage>
</organism>
<dbReference type="AlphaFoldDB" id="A0A8T2S2I8"/>
<dbReference type="Gene3D" id="3.10.110.10">
    <property type="entry name" value="Ubiquitin Conjugating Enzyme"/>
    <property type="match status" value="1"/>
</dbReference>
<dbReference type="InterPro" id="IPR006575">
    <property type="entry name" value="RWD_dom"/>
</dbReference>
<gene>
    <name evidence="2" type="ORF">KP509_23G060400</name>
</gene>
<dbReference type="SMART" id="SM00591">
    <property type="entry name" value="RWD"/>
    <property type="match status" value="1"/>
</dbReference>
<accession>A0A8T2S2I8</accession>
<comment type="caution">
    <text evidence="2">The sequence shown here is derived from an EMBL/GenBank/DDBJ whole genome shotgun (WGS) entry which is preliminary data.</text>
</comment>
<dbReference type="PANTHER" id="PTHR21275:SF1">
    <property type="entry name" value="RWD DOMAIN-CONTAINING PROTEIN 4"/>
    <property type="match status" value="1"/>
</dbReference>